<dbReference type="Proteomes" id="UP000037035">
    <property type="component" value="Unassembled WGS sequence"/>
</dbReference>
<organism evidence="1 2">
    <name type="scientific">Puccinia sorghi</name>
    <dbReference type="NCBI Taxonomy" id="27349"/>
    <lineage>
        <taxon>Eukaryota</taxon>
        <taxon>Fungi</taxon>
        <taxon>Dikarya</taxon>
        <taxon>Basidiomycota</taxon>
        <taxon>Pucciniomycotina</taxon>
        <taxon>Pucciniomycetes</taxon>
        <taxon>Pucciniales</taxon>
        <taxon>Pucciniaceae</taxon>
        <taxon>Puccinia</taxon>
    </lineage>
</organism>
<comment type="caution">
    <text evidence="1">The sequence shown here is derived from an EMBL/GenBank/DDBJ whole genome shotgun (WGS) entry which is preliminary data.</text>
</comment>
<evidence type="ECO:0000313" key="1">
    <source>
        <dbReference type="EMBL" id="KNZ58931.1"/>
    </source>
</evidence>
<dbReference type="EMBL" id="LAVV01006648">
    <property type="protein sequence ID" value="KNZ58931.1"/>
    <property type="molecule type" value="Genomic_DNA"/>
</dbReference>
<evidence type="ECO:0000313" key="2">
    <source>
        <dbReference type="Proteomes" id="UP000037035"/>
    </source>
</evidence>
<gene>
    <name evidence="1" type="ORF">VP01_182g2</name>
</gene>
<protein>
    <submittedName>
        <fullName evidence="1">Uncharacterized protein</fullName>
    </submittedName>
</protein>
<name>A0A0L6VDT2_9BASI</name>
<reference evidence="1 2" key="1">
    <citation type="submission" date="2015-08" db="EMBL/GenBank/DDBJ databases">
        <title>Next Generation Sequencing and Analysis of the Genome of Puccinia sorghi L Schw, the Causal Agent of Maize Common Rust.</title>
        <authorList>
            <person name="Rochi L."/>
            <person name="Burguener G."/>
            <person name="Darino M."/>
            <person name="Turjanski A."/>
            <person name="Kreff E."/>
            <person name="Dieguez M.J."/>
            <person name="Sacco F."/>
        </authorList>
    </citation>
    <scope>NUCLEOTIDE SEQUENCE [LARGE SCALE GENOMIC DNA]</scope>
    <source>
        <strain evidence="1 2">RO10H11247</strain>
    </source>
</reference>
<dbReference type="AlphaFoldDB" id="A0A0L6VDT2"/>
<accession>A0A0L6VDT2</accession>
<keyword evidence="2" id="KW-1185">Reference proteome</keyword>
<dbReference type="VEuPathDB" id="FungiDB:VP01_182g2"/>
<proteinExistence type="predicted"/>
<sequence>MGNQTLEDHVKHLTDIIFKTQDSFGKQVAVNLGKLKSWWCTATLDPIIETRNRAWK</sequence>